<dbReference type="PROSITE" id="PS01360">
    <property type="entry name" value="ZF_MYND_1"/>
    <property type="match status" value="2"/>
</dbReference>
<evidence type="ECO:0000313" key="7">
    <source>
        <dbReference type="Proteomes" id="UP001558652"/>
    </source>
</evidence>
<evidence type="ECO:0000256" key="1">
    <source>
        <dbReference type="ARBA" id="ARBA00022723"/>
    </source>
</evidence>
<dbReference type="PANTHER" id="PTHR28069:SF2">
    <property type="entry name" value="GH20023P"/>
    <property type="match status" value="1"/>
</dbReference>
<dbReference type="Gene3D" id="6.10.140.2220">
    <property type="match status" value="2"/>
</dbReference>
<dbReference type="InterPro" id="IPR046824">
    <property type="entry name" value="Mss51-like_C"/>
</dbReference>
<dbReference type="EMBL" id="JBFDAA010000011">
    <property type="protein sequence ID" value="KAL1124084.1"/>
    <property type="molecule type" value="Genomic_DNA"/>
</dbReference>
<organism evidence="6 7">
    <name type="scientific">Ranatra chinensis</name>
    <dbReference type="NCBI Taxonomy" id="642074"/>
    <lineage>
        <taxon>Eukaryota</taxon>
        <taxon>Metazoa</taxon>
        <taxon>Ecdysozoa</taxon>
        <taxon>Arthropoda</taxon>
        <taxon>Hexapoda</taxon>
        <taxon>Insecta</taxon>
        <taxon>Pterygota</taxon>
        <taxon>Neoptera</taxon>
        <taxon>Paraneoptera</taxon>
        <taxon>Hemiptera</taxon>
        <taxon>Heteroptera</taxon>
        <taxon>Panheteroptera</taxon>
        <taxon>Nepomorpha</taxon>
        <taxon>Nepidae</taxon>
        <taxon>Ranatrinae</taxon>
        <taxon>Ranatra</taxon>
    </lineage>
</organism>
<comment type="caution">
    <text evidence="6">The sequence shown here is derived from an EMBL/GenBank/DDBJ whole genome shotgun (WGS) entry which is preliminary data.</text>
</comment>
<dbReference type="Proteomes" id="UP001558652">
    <property type="component" value="Unassembled WGS sequence"/>
</dbReference>
<dbReference type="Pfam" id="PF20179">
    <property type="entry name" value="MSS51_C"/>
    <property type="match status" value="1"/>
</dbReference>
<feature type="domain" description="MYND-type" evidence="5">
    <location>
        <begin position="11"/>
        <end position="52"/>
    </location>
</feature>
<evidence type="ECO:0000259" key="5">
    <source>
        <dbReference type="PROSITE" id="PS50865"/>
    </source>
</evidence>
<dbReference type="InterPro" id="IPR002893">
    <property type="entry name" value="Znf_MYND"/>
</dbReference>
<dbReference type="PROSITE" id="PS50865">
    <property type="entry name" value="ZF_MYND_2"/>
    <property type="match status" value="1"/>
</dbReference>
<evidence type="ECO:0000313" key="6">
    <source>
        <dbReference type="EMBL" id="KAL1124084.1"/>
    </source>
</evidence>
<dbReference type="GO" id="GO:0008270">
    <property type="term" value="F:zinc ion binding"/>
    <property type="evidence" value="ECO:0007669"/>
    <property type="project" value="UniProtKB-KW"/>
</dbReference>
<dbReference type="Pfam" id="PF01753">
    <property type="entry name" value="zf-MYND"/>
    <property type="match status" value="2"/>
</dbReference>
<proteinExistence type="predicted"/>
<dbReference type="PANTHER" id="PTHR28069">
    <property type="entry name" value="GH20023P"/>
    <property type="match status" value="1"/>
</dbReference>
<protein>
    <recommendedName>
        <fullName evidence="5">MYND-type domain-containing protein</fullName>
    </recommendedName>
</protein>
<keyword evidence="1" id="KW-0479">Metal-binding</keyword>
<dbReference type="AlphaFoldDB" id="A0ABD0YBN8"/>
<sequence length="422" mass="48257">MQVDAFYSTTCNECKRIFSTEVPARRCSGCKLVSYCSRDHQKLNWSRHKELCRRAQLVLSQTGKENVFQAVGNSKNWWDVRIKAMFLVERTGVGPLLPYHREVFIFPDACRVCYATYPILLKPCPVCHTVTYCSDEHRLSDYQSHVRVCSALKFGMEVDISIVTSSFELTSLPSNTLAIQDTRPNLPANMEEFIVAYFTKTDNRVATVLLSEILTCVTTLMHTIEKSGDYFARPKLTLHILGPKQLEYSLFETLEILFHLYNCLKHLEIVFIGPECPPYPQNISLCAECLASRTATVDVRSSMMYHDYLSCSDSSVPDLIIAFNCGLHEFEGDISDTWIDSIPSFMSFCNTLIVLTSYNKLEAAKDMKRVLSVEQPPYIPRVIIECEENPFRGLRPHREWEHNTDSVFYLNNVISVIETCPP</sequence>
<name>A0ABD0YBN8_9HEMI</name>
<keyword evidence="2 4" id="KW-0863">Zinc-finger</keyword>
<evidence type="ECO:0000256" key="4">
    <source>
        <dbReference type="PROSITE-ProRule" id="PRU00134"/>
    </source>
</evidence>
<reference evidence="6 7" key="1">
    <citation type="submission" date="2024-07" db="EMBL/GenBank/DDBJ databases">
        <title>Chromosome-level genome assembly of the water stick insect Ranatra chinensis (Heteroptera: Nepidae).</title>
        <authorList>
            <person name="Liu X."/>
        </authorList>
    </citation>
    <scope>NUCLEOTIDE SEQUENCE [LARGE SCALE GENOMIC DNA]</scope>
    <source>
        <strain evidence="6">Cailab_2021Rc</strain>
        <tissue evidence="6">Muscle</tissue>
    </source>
</reference>
<keyword evidence="7" id="KW-1185">Reference proteome</keyword>
<evidence type="ECO:0000256" key="2">
    <source>
        <dbReference type="ARBA" id="ARBA00022771"/>
    </source>
</evidence>
<keyword evidence="3" id="KW-0862">Zinc</keyword>
<dbReference type="SUPFAM" id="SSF144232">
    <property type="entry name" value="HIT/MYND zinc finger-like"/>
    <property type="match status" value="2"/>
</dbReference>
<accession>A0ABD0YBN8</accession>
<gene>
    <name evidence="6" type="ORF">AAG570_001854</name>
</gene>
<evidence type="ECO:0000256" key="3">
    <source>
        <dbReference type="ARBA" id="ARBA00022833"/>
    </source>
</evidence>